<dbReference type="Proteomes" id="UP001363151">
    <property type="component" value="Unassembled WGS sequence"/>
</dbReference>
<feature type="compositionally biased region" description="Low complexity" evidence="1">
    <location>
        <begin position="472"/>
        <end position="494"/>
    </location>
</feature>
<dbReference type="EMBL" id="JBBJCI010000217">
    <property type="protein sequence ID" value="KAK7240071.1"/>
    <property type="molecule type" value="Genomic_DNA"/>
</dbReference>
<dbReference type="SUPFAM" id="SSF117281">
    <property type="entry name" value="Kelch motif"/>
    <property type="match status" value="1"/>
</dbReference>
<protein>
    <submittedName>
        <fullName evidence="2">Uncharacterized protein</fullName>
    </submittedName>
</protein>
<dbReference type="InterPro" id="IPR052392">
    <property type="entry name" value="Kelch-BTB_domain-containing"/>
</dbReference>
<dbReference type="SMART" id="SM00612">
    <property type="entry name" value="Kelch"/>
    <property type="match status" value="2"/>
</dbReference>
<accession>A0ABR1FWN2</accession>
<dbReference type="PANTHER" id="PTHR46375:SF3">
    <property type="entry name" value="KELCH REPEAT AND BTB DOMAIN-CONTAINING PROTEIN 13"/>
    <property type="match status" value="1"/>
</dbReference>
<evidence type="ECO:0000313" key="2">
    <source>
        <dbReference type="EMBL" id="KAK7240071.1"/>
    </source>
</evidence>
<name>A0ABR1FWN2_AURAN</name>
<keyword evidence="3" id="KW-1185">Reference proteome</keyword>
<feature type="region of interest" description="Disordered" evidence="1">
    <location>
        <begin position="1"/>
        <end position="28"/>
    </location>
</feature>
<evidence type="ECO:0000256" key="1">
    <source>
        <dbReference type="SAM" id="MobiDB-lite"/>
    </source>
</evidence>
<reference evidence="2 3" key="1">
    <citation type="submission" date="2024-03" db="EMBL/GenBank/DDBJ databases">
        <title>Aureococcus anophagefferens CCMP1851 and Kratosvirus quantuckense: Draft genome of a second virus-susceptible host strain in the model system.</title>
        <authorList>
            <person name="Chase E."/>
            <person name="Truchon A.R."/>
            <person name="Schepens W."/>
            <person name="Wilhelm S.W."/>
        </authorList>
    </citation>
    <scope>NUCLEOTIDE SEQUENCE [LARGE SCALE GENOMIC DNA]</scope>
    <source>
        <strain evidence="2 3">CCMP1851</strain>
    </source>
</reference>
<organism evidence="2 3">
    <name type="scientific">Aureococcus anophagefferens</name>
    <name type="common">Harmful bloom alga</name>
    <dbReference type="NCBI Taxonomy" id="44056"/>
    <lineage>
        <taxon>Eukaryota</taxon>
        <taxon>Sar</taxon>
        <taxon>Stramenopiles</taxon>
        <taxon>Ochrophyta</taxon>
        <taxon>Pelagophyceae</taxon>
        <taxon>Pelagomonadales</taxon>
        <taxon>Pelagomonadaceae</taxon>
        <taxon>Aureococcus</taxon>
    </lineage>
</organism>
<dbReference type="Gene3D" id="2.120.10.80">
    <property type="entry name" value="Kelch-type beta propeller"/>
    <property type="match status" value="2"/>
</dbReference>
<evidence type="ECO:0000313" key="3">
    <source>
        <dbReference type="Proteomes" id="UP001363151"/>
    </source>
</evidence>
<comment type="caution">
    <text evidence="2">The sequence shown here is derived from an EMBL/GenBank/DDBJ whole genome shotgun (WGS) entry which is preliminary data.</text>
</comment>
<dbReference type="PANTHER" id="PTHR46375">
    <property type="entry name" value="KELCH REPEAT AND BTB DOMAIN-CONTAINING PROTEIN 13-RELATED"/>
    <property type="match status" value="1"/>
</dbReference>
<gene>
    <name evidence="2" type="ORF">SO694_00116031</name>
</gene>
<dbReference type="InterPro" id="IPR015915">
    <property type="entry name" value="Kelch-typ_b-propeller"/>
</dbReference>
<proteinExistence type="predicted"/>
<sequence length="508" mass="54130">MVKENPVARRTRARSPFEPSGGGPGRGRVFRQAGLLELVAEFAGSTRHVASLDRAARATGSAVAERFAAHYLYVFPMERGDQKPPMAPMAGARLHLGTHRWERVEGVAAAPPEPGAEEPGSAFIPEMAAVASAGDRRGERMRFYTQCASYAPLDSHYEFDPETDRWSPRPRLSDAAERSGEVVVRLSAFKTVGDDLYVLGGVDGTFAPSAAVRRCRGGVWSDVASMRTARFAACAVAVGRAGLVVLGGYARTFGEGNAQSRSAERYDVAADAWRELPDLLPDGGDAREGDLLTAEVRGAIYAVEAHYTRQHLARVQRLAPGDARWSFCARLPTPPTGAARPRDDGAEETFATNVLLGASDTLLAMSGRIDSDDAVASSPVLIQGYDASRDEWSPLYEILDPALGFTALLFHDAVYFPLRGARESAADGERTAIGCYDLASGVGRALGGSTRHCDPRQGPSFVVGRAPERPRAASPAPSPAAKSSPASKPSPTAKRQSKLAAARQLRGT</sequence>
<feature type="region of interest" description="Disordered" evidence="1">
    <location>
        <begin position="447"/>
        <end position="508"/>
    </location>
</feature>
<dbReference type="Pfam" id="PF01344">
    <property type="entry name" value="Kelch_1"/>
    <property type="match status" value="1"/>
</dbReference>
<dbReference type="InterPro" id="IPR006652">
    <property type="entry name" value="Kelch_1"/>
</dbReference>